<feature type="domain" description="EAL" evidence="2">
    <location>
        <begin position="715"/>
        <end position="970"/>
    </location>
</feature>
<dbReference type="InterPro" id="IPR052155">
    <property type="entry name" value="Biofilm_reg_signaling"/>
</dbReference>
<dbReference type="SUPFAM" id="SSF55785">
    <property type="entry name" value="PYP-like sensor domain (PAS domain)"/>
    <property type="match status" value="1"/>
</dbReference>
<dbReference type="SMART" id="SM00052">
    <property type="entry name" value="EAL"/>
    <property type="match status" value="1"/>
</dbReference>
<proteinExistence type="predicted"/>
<evidence type="ECO:0000259" key="2">
    <source>
        <dbReference type="PROSITE" id="PS50883"/>
    </source>
</evidence>
<dbReference type="InterPro" id="IPR001633">
    <property type="entry name" value="EAL_dom"/>
</dbReference>
<keyword evidence="1" id="KW-0472">Membrane</keyword>
<dbReference type="InterPro" id="IPR029787">
    <property type="entry name" value="Nucleotide_cyclase"/>
</dbReference>
<feature type="transmembrane region" description="Helical" evidence="1">
    <location>
        <begin position="278"/>
        <end position="296"/>
    </location>
</feature>
<dbReference type="InterPro" id="IPR011623">
    <property type="entry name" value="7TMR_DISM_rcpt_extracell_dom1"/>
</dbReference>
<evidence type="ECO:0000256" key="1">
    <source>
        <dbReference type="SAM" id="Phobius"/>
    </source>
</evidence>
<dbReference type="SMART" id="SM00267">
    <property type="entry name" value="GGDEF"/>
    <property type="match status" value="1"/>
</dbReference>
<dbReference type="PROSITE" id="PS50883">
    <property type="entry name" value="EAL"/>
    <property type="match status" value="1"/>
</dbReference>
<dbReference type="Proteomes" id="UP001158049">
    <property type="component" value="Unassembled WGS sequence"/>
</dbReference>
<dbReference type="PROSITE" id="PS50887">
    <property type="entry name" value="GGDEF"/>
    <property type="match status" value="1"/>
</dbReference>
<keyword evidence="1" id="KW-0812">Transmembrane</keyword>
<dbReference type="PANTHER" id="PTHR44757:SF2">
    <property type="entry name" value="BIOFILM ARCHITECTURE MAINTENANCE PROTEIN MBAA"/>
    <property type="match status" value="1"/>
</dbReference>
<feature type="transmembrane region" description="Helical" evidence="1">
    <location>
        <begin position="363"/>
        <end position="384"/>
    </location>
</feature>
<evidence type="ECO:0000313" key="4">
    <source>
        <dbReference type="EMBL" id="SMP68163.1"/>
    </source>
</evidence>
<dbReference type="EMBL" id="FXUL01000013">
    <property type="protein sequence ID" value="SMP68163.1"/>
    <property type="molecule type" value="Genomic_DNA"/>
</dbReference>
<dbReference type="SUPFAM" id="SSF141868">
    <property type="entry name" value="EAL domain-like"/>
    <property type="match status" value="1"/>
</dbReference>
<dbReference type="InterPro" id="IPR035965">
    <property type="entry name" value="PAS-like_dom_sf"/>
</dbReference>
<accession>A0ABY1QE02</accession>
<dbReference type="PANTHER" id="PTHR44757">
    <property type="entry name" value="DIGUANYLATE CYCLASE DGCP"/>
    <property type="match status" value="1"/>
</dbReference>
<dbReference type="CDD" id="cd01949">
    <property type="entry name" value="GGDEF"/>
    <property type="match status" value="1"/>
</dbReference>
<dbReference type="Pfam" id="PF07695">
    <property type="entry name" value="7TMR-DISM_7TM"/>
    <property type="match status" value="1"/>
</dbReference>
<feature type="transmembrane region" description="Helical" evidence="1">
    <location>
        <begin position="34"/>
        <end position="59"/>
    </location>
</feature>
<evidence type="ECO:0000313" key="5">
    <source>
        <dbReference type="Proteomes" id="UP001158049"/>
    </source>
</evidence>
<protein>
    <submittedName>
        <fullName evidence="4">Diguanylate cyclase/phosphodiesterase</fullName>
    </submittedName>
</protein>
<dbReference type="InterPro" id="IPR035919">
    <property type="entry name" value="EAL_sf"/>
</dbReference>
<dbReference type="Gene3D" id="3.30.450.20">
    <property type="entry name" value="PAS domain"/>
    <property type="match status" value="1"/>
</dbReference>
<feature type="transmembrane region" description="Helical" evidence="1">
    <location>
        <begin position="334"/>
        <end position="351"/>
    </location>
</feature>
<dbReference type="InterPro" id="IPR000160">
    <property type="entry name" value="GGDEF_dom"/>
</dbReference>
<dbReference type="Gene3D" id="3.30.70.270">
    <property type="match status" value="1"/>
</dbReference>
<comment type="caution">
    <text evidence="4">The sequence shown here is derived from an EMBL/GenBank/DDBJ whole genome shotgun (WGS) entry which is preliminary data.</text>
</comment>
<feature type="transmembrane region" description="Helical" evidence="1">
    <location>
        <begin position="213"/>
        <end position="234"/>
    </location>
</feature>
<feature type="transmembrane region" description="Helical" evidence="1">
    <location>
        <begin position="239"/>
        <end position="258"/>
    </location>
</feature>
<name>A0ABY1QE02_9BURK</name>
<keyword evidence="5" id="KW-1185">Reference proteome</keyword>
<dbReference type="CDD" id="cd01948">
    <property type="entry name" value="EAL"/>
    <property type="match status" value="1"/>
</dbReference>
<dbReference type="Gene3D" id="3.20.20.450">
    <property type="entry name" value="EAL domain"/>
    <property type="match status" value="1"/>
</dbReference>
<dbReference type="Pfam" id="PF00990">
    <property type="entry name" value="GGDEF"/>
    <property type="match status" value="1"/>
</dbReference>
<gene>
    <name evidence="4" type="ORF">SAMN06295970_113114</name>
</gene>
<evidence type="ECO:0000259" key="3">
    <source>
        <dbReference type="PROSITE" id="PS50887"/>
    </source>
</evidence>
<reference evidence="4 5" key="1">
    <citation type="submission" date="2017-05" db="EMBL/GenBank/DDBJ databases">
        <authorList>
            <person name="Varghese N."/>
            <person name="Submissions S."/>
        </authorList>
    </citation>
    <scope>NUCLEOTIDE SEQUENCE [LARGE SCALE GENOMIC DNA]</scope>
    <source>
        <strain evidence="4 5">DSM 26001</strain>
    </source>
</reference>
<sequence>MRRTRSLPQKRRNMPVPLLQVENNTGSGRNRLGLLLYLLSVYLVPALILGATLAALLSWDSSFHSGRPQTLPLRALSDAGGTSTPAQALAQLRLQAPVSRLETRLAETPFWIVFNVAPSASTQQPAMVEFPSRHAVDISCWDALSLAPLGSGERSGGNGGISRIKAGFALSLEDTASSEVLCRMRFVGPARLSVLQWPADQLQLSAYEFHRNAGLLDGGLLVLAAFVLVTAIILRSGTYVLFAAWLVVNLRMAALSAGWDTQWLGRNVPQEWLLQTRLLTTALYFTLTIMLFSTLFRDDLPKVGHGWLLKLAQWTCLPLLVLSVALPFRVFLPFIWVATGVCIAVLVFFMARIVKLTPSRSAFWYSGSIAVTLMASLYEVLAAALGFEALIGTVNSVTAALSSSLLAALAIAEQIRAEQQQRLAAQAELEHTYEAMPIGLFTLDLQGRFLSANPALTAMLEADVLAPGNNLWSGYFGEEGWSRLHRLVHQQAQGELALDGAGGPGPAARRFMARAALARGKIEGSLQDVTTQWRATEELRFLALNDSLTKVSNRRGIELMLTAAIAEVTEARPLTLAYLDLDRFKLINDLYGHAAGDEILREVCVRITGMLQGAQQIGRVGGDEFVIVMPDTAIAPAAWACRGIIDRIGTEPYRIGDKAFQVRGSIGLIEIDPGASIRDVMANADRACRAAKKNASNGLVVYERDSSVFRERQAEMVLVEQLSAADATDFLYLEMQPIMSLSAPYGSLNFEVLLRMRGRDGAVLQAGEVIPAAESSGRIGMIDRWVLSTTLAWLAASRGRLRATQFVCMNLSGASLNDERFVQDALAMLAASPAEAGRLCMEITESVALHDLDNTRRFIDQVRSCGVKIALDDFGAGYTSFSYLKELPADVMKIDGSFIVDMNANPANITIVEAIVALAASLGMRTIAEWAEDQATVQTLVELGVDYVQGYAVARPQSPDMLLTHTSAAGFIQDPSVRVYVQTLGLEGNGPGPDLLDLMRFNRGS</sequence>
<dbReference type="NCBIfam" id="TIGR00254">
    <property type="entry name" value="GGDEF"/>
    <property type="match status" value="1"/>
</dbReference>
<dbReference type="InterPro" id="IPR043128">
    <property type="entry name" value="Rev_trsase/Diguanyl_cyclase"/>
</dbReference>
<feature type="transmembrane region" description="Helical" evidence="1">
    <location>
        <begin position="308"/>
        <end position="328"/>
    </location>
</feature>
<feature type="domain" description="GGDEF" evidence="3">
    <location>
        <begin position="572"/>
        <end position="704"/>
    </location>
</feature>
<dbReference type="Pfam" id="PF00563">
    <property type="entry name" value="EAL"/>
    <property type="match status" value="1"/>
</dbReference>
<dbReference type="SUPFAM" id="SSF55073">
    <property type="entry name" value="Nucleotide cyclase"/>
    <property type="match status" value="1"/>
</dbReference>
<organism evidence="4 5">
    <name type="scientific">Noviherbaspirillum suwonense</name>
    <dbReference type="NCBI Taxonomy" id="1224511"/>
    <lineage>
        <taxon>Bacteria</taxon>
        <taxon>Pseudomonadati</taxon>
        <taxon>Pseudomonadota</taxon>
        <taxon>Betaproteobacteria</taxon>
        <taxon>Burkholderiales</taxon>
        <taxon>Oxalobacteraceae</taxon>
        <taxon>Noviherbaspirillum</taxon>
    </lineage>
</organism>
<keyword evidence="1" id="KW-1133">Transmembrane helix</keyword>